<evidence type="ECO:0000313" key="3">
    <source>
        <dbReference type="Proteomes" id="UP001066276"/>
    </source>
</evidence>
<accession>A0AAV7T560</accession>
<dbReference type="Proteomes" id="UP001066276">
    <property type="component" value="Chromosome 4_1"/>
</dbReference>
<keyword evidence="3" id="KW-1185">Reference proteome</keyword>
<comment type="caution">
    <text evidence="2">The sequence shown here is derived from an EMBL/GenBank/DDBJ whole genome shotgun (WGS) entry which is preliminary data.</text>
</comment>
<protein>
    <submittedName>
        <fullName evidence="2">Uncharacterized protein</fullName>
    </submittedName>
</protein>
<sequence length="88" mass="9528">MAWVLGWGGVAGRQCRVEAEVDGRVPVVSEPRTAGVWPNGMGRHRQMAVSQQNTMKQYTTPTLLPQRQTRMGGPGDDLGTPAAVEEPL</sequence>
<dbReference type="AlphaFoldDB" id="A0AAV7T560"/>
<gene>
    <name evidence="2" type="ORF">NDU88_003509</name>
</gene>
<feature type="compositionally biased region" description="Polar residues" evidence="1">
    <location>
        <begin position="48"/>
        <end position="69"/>
    </location>
</feature>
<organism evidence="2 3">
    <name type="scientific">Pleurodeles waltl</name>
    <name type="common">Iberian ribbed newt</name>
    <dbReference type="NCBI Taxonomy" id="8319"/>
    <lineage>
        <taxon>Eukaryota</taxon>
        <taxon>Metazoa</taxon>
        <taxon>Chordata</taxon>
        <taxon>Craniata</taxon>
        <taxon>Vertebrata</taxon>
        <taxon>Euteleostomi</taxon>
        <taxon>Amphibia</taxon>
        <taxon>Batrachia</taxon>
        <taxon>Caudata</taxon>
        <taxon>Salamandroidea</taxon>
        <taxon>Salamandridae</taxon>
        <taxon>Pleurodelinae</taxon>
        <taxon>Pleurodeles</taxon>
    </lineage>
</organism>
<proteinExistence type="predicted"/>
<evidence type="ECO:0000313" key="2">
    <source>
        <dbReference type="EMBL" id="KAJ1171649.1"/>
    </source>
</evidence>
<reference evidence="2" key="1">
    <citation type="journal article" date="2022" name="bioRxiv">
        <title>Sequencing and chromosome-scale assembly of the giantPleurodeles waltlgenome.</title>
        <authorList>
            <person name="Brown T."/>
            <person name="Elewa A."/>
            <person name="Iarovenko S."/>
            <person name="Subramanian E."/>
            <person name="Araus A.J."/>
            <person name="Petzold A."/>
            <person name="Susuki M."/>
            <person name="Suzuki K.-i.T."/>
            <person name="Hayashi T."/>
            <person name="Toyoda A."/>
            <person name="Oliveira C."/>
            <person name="Osipova E."/>
            <person name="Leigh N.D."/>
            <person name="Simon A."/>
            <person name="Yun M.H."/>
        </authorList>
    </citation>
    <scope>NUCLEOTIDE SEQUENCE</scope>
    <source>
        <strain evidence="2">20211129_DDA</strain>
        <tissue evidence="2">Liver</tissue>
    </source>
</reference>
<name>A0AAV7T560_PLEWA</name>
<dbReference type="EMBL" id="JANPWB010000007">
    <property type="protein sequence ID" value="KAJ1171649.1"/>
    <property type="molecule type" value="Genomic_DNA"/>
</dbReference>
<feature type="region of interest" description="Disordered" evidence="1">
    <location>
        <begin position="35"/>
        <end position="88"/>
    </location>
</feature>
<evidence type="ECO:0000256" key="1">
    <source>
        <dbReference type="SAM" id="MobiDB-lite"/>
    </source>
</evidence>